<proteinExistence type="predicted"/>
<dbReference type="Gene3D" id="3.30.559.10">
    <property type="entry name" value="Chloramphenicol acetyltransferase-like domain"/>
    <property type="match status" value="1"/>
</dbReference>
<evidence type="ECO:0000313" key="2">
    <source>
        <dbReference type="Proteomes" id="UP000310673"/>
    </source>
</evidence>
<protein>
    <recommendedName>
        <fullName evidence="3">Chloramphenicol acetyltransferase</fullName>
    </recommendedName>
</protein>
<evidence type="ECO:0008006" key="3">
    <source>
        <dbReference type="Google" id="ProtNLM"/>
    </source>
</evidence>
<name>A0A5B7T106_9LACO</name>
<dbReference type="AlphaFoldDB" id="A0A5B7T106"/>
<dbReference type="SUPFAM" id="SSF52777">
    <property type="entry name" value="CoA-dependent acyltransferases"/>
    <property type="match status" value="1"/>
</dbReference>
<accession>A0A5B7T106</accession>
<sequence length="50" mass="6041">MKFTKIDLDTWTRKEVFNHFIEQKTTYSMTSNLSITKAVKFAKDNNWRIL</sequence>
<dbReference type="RefSeq" id="WP_149029793.1">
    <property type="nucleotide sequence ID" value="NZ_CP040736.1"/>
</dbReference>
<dbReference type="Pfam" id="PF00302">
    <property type="entry name" value="CAT"/>
    <property type="match status" value="1"/>
</dbReference>
<dbReference type="InterPro" id="IPR023213">
    <property type="entry name" value="CAT-like_dom_sf"/>
</dbReference>
<dbReference type="InterPro" id="IPR001707">
    <property type="entry name" value="Cmp_AcTrfase"/>
</dbReference>
<evidence type="ECO:0000313" key="1">
    <source>
        <dbReference type="EMBL" id="QCX23945.1"/>
    </source>
</evidence>
<organism evidence="1 2">
    <name type="scientific">Companilactobacillus futsaii</name>
    <dbReference type="NCBI Taxonomy" id="938155"/>
    <lineage>
        <taxon>Bacteria</taxon>
        <taxon>Bacillati</taxon>
        <taxon>Bacillota</taxon>
        <taxon>Bacilli</taxon>
        <taxon>Lactobacillales</taxon>
        <taxon>Lactobacillaceae</taxon>
        <taxon>Companilactobacillus</taxon>
    </lineage>
</organism>
<dbReference type="GO" id="GO:0008811">
    <property type="term" value="F:chloramphenicol O-acetyltransferase activity"/>
    <property type="evidence" value="ECO:0007669"/>
    <property type="project" value="InterPro"/>
</dbReference>
<dbReference type="KEGG" id="lft:FG051_01965"/>
<reference evidence="1 2" key="1">
    <citation type="submission" date="2019-05" db="EMBL/GenBank/DDBJ databases">
        <title>Genome Sequence of Lactobacillus futsaii Y97, a Potential Probiotic Strain Isolated from the Futsai of Taiwan.</title>
        <authorList>
            <person name="Du X."/>
        </authorList>
    </citation>
    <scope>NUCLEOTIDE SEQUENCE [LARGE SCALE GENOMIC DNA]</scope>
    <source>
        <strain evidence="1 2">Y97</strain>
    </source>
</reference>
<gene>
    <name evidence="1" type="ORF">FG051_01965</name>
</gene>
<dbReference type="EMBL" id="CP040736">
    <property type="protein sequence ID" value="QCX23945.1"/>
    <property type="molecule type" value="Genomic_DNA"/>
</dbReference>
<dbReference type="Proteomes" id="UP000310673">
    <property type="component" value="Chromosome"/>
</dbReference>